<keyword evidence="2" id="KW-0812">Transmembrane</keyword>
<keyword evidence="7" id="KW-0496">Mitochondrion</keyword>
<dbReference type="SMART" id="SM00028">
    <property type="entry name" value="TPR"/>
    <property type="match status" value="2"/>
</dbReference>
<dbReference type="Pfam" id="PF25063">
    <property type="entry name" value="ARM_TT21_C"/>
    <property type="match status" value="1"/>
</dbReference>
<name>A0A1S3DU56_DIACI</name>
<evidence type="ECO:0000313" key="12">
    <source>
        <dbReference type="Proteomes" id="UP000079169"/>
    </source>
</evidence>
<dbReference type="PANTHER" id="PTHR46208:SF1">
    <property type="entry name" value="MITOCHONDRIAL IMPORT RECEPTOR SUBUNIT TOM70"/>
    <property type="match status" value="1"/>
</dbReference>
<gene>
    <name evidence="13" type="primary">LOC103524780</name>
</gene>
<dbReference type="Gene3D" id="1.25.40.10">
    <property type="entry name" value="Tetratricopeptide repeat domain"/>
    <property type="match status" value="1"/>
</dbReference>
<dbReference type="GO" id="GO:0005741">
    <property type="term" value="C:mitochondrial outer membrane"/>
    <property type="evidence" value="ECO:0007669"/>
    <property type="project" value="UniProtKB-SubCell"/>
</dbReference>
<proteinExistence type="inferred from homology"/>
<evidence type="ECO:0000256" key="9">
    <source>
        <dbReference type="ARBA" id="ARBA00038030"/>
    </source>
</evidence>
<keyword evidence="5 10" id="KW-0802">TPR repeat</keyword>
<protein>
    <submittedName>
        <fullName evidence="13">Mitochondrial import receptor subunit TOM70-like</fullName>
    </submittedName>
</protein>
<dbReference type="AlphaFoldDB" id="A0A1S3DU56"/>
<evidence type="ECO:0000256" key="2">
    <source>
        <dbReference type="ARBA" id="ARBA00022692"/>
    </source>
</evidence>
<dbReference type="InterPro" id="IPR056834">
    <property type="entry name" value="ARM_TT21_C"/>
</dbReference>
<dbReference type="OMA" id="DDITACC"/>
<sequence>MIVPGDRERVEQSLKEFRNFVDTHSNVVEACTLFAQVLVDQEDFDGAEEYFNRSIRVDPENASLYVHRAMLMLQARGNVDEAIKLIEKAISIDKSCMFAYETLGTIEVQR</sequence>
<keyword evidence="4" id="KW-1000">Mitochondrion outer membrane</keyword>
<reference evidence="13" key="1">
    <citation type="submission" date="2025-08" db="UniProtKB">
        <authorList>
            <consortium name="RefSeq"/>
        </authorList>
    </citation>
    <scope>IDENTIFICATION</scope>
</reference>
<dbReference type="GO" id="GO:0008320">
    <property type="term" value="F:protein transmembrane transporter activity"/>
    <property type="evidence" value="ECO:0007669"/>
    <property type="project" value="TreeGrafter"/>
</dbReference>
<dbReference type="SUPFAM" id="SSF48452">
    <property type="entry name" value="TPR-like"/>
    <property type="match status" value="1"/>
</dbReference>
<evidence type="ECO:0000256" key="3">
    <source>
        <dbReference type="ARBA" id="ARBA00022737"/>
    </source>
</evidence>
<evidence type="ECO:0000256" key="7">
    <source>
        <dbReference type="ARBA" id="ARBA00023128"/>
    </source>
</evidence>
<dbReference type="PROSITE" id="PS50005">
    <property type="entry name" value="TPR"/>
    <property type="match status" value="1"/>
</dbReference>
<keyword evidence="12" id="KW-1185">Reference proteome</keyword>
<keyword evidence="8" id="KW-0472">Membrane</keyword>
<dbReference type="RefSeq" id="XP_008488035.1">
    <property type="nucleotide sequence ID" value="XM_008489813.2"/>
</dbReference>
<accession>A0A1S3DU56</accession>
<dbReference type="InterPro" id="IPR011990">
    <property type="entry name" value="TPR-like_helical_dom_sf"/>
</dbReference>
<dbReference type="GO" id="GO:0045039">
    <property type="term" value="P:protein insertion into mitochondrial inner membrane"/>
    <property type="evidence" value="ECO:0007669"/>
    <property type="project" value="TreeGrafter"/>
</dbReference>
<evidence type="ECO:0000256" key="1">
    <source>
        <dbReference type="ARBA" id="ARBA00004572"/>
    </source>
</evidence>
<organism evidence="12 13">
    <name type="scientific">Diaphorina citri</name>
    <name type="common">Asian citrus psyllid</name>
    <dbReference type="NCBI Taxonomy" id="121845"/>
    <lineage>
        <taxon>Eukaryota</taxon>
        <taxon>Metazoa</taxon>
        <taxon>Ecdysozoa</taxon>
        <taxon>Arthropoda</taxon>
        <taxon>Hexapoda</taxon>
        <taxon>Insecta</taxon>
        <taxon>Pterygota</taxon>
        <taxon>Neoptera</taxon>
        <taxon>Paraneoptera</taxon>
        <taxon>Hemiptera</taxon>
        <taxon>Sternorrhyncha</taxon>
        <taxon>Psylloidea</taxon>
        <taxon>Psyllidae</taxon>
        <taxon>Diaphorininae</taxon>
        <taxon>Diaphorina</taxon>
    </lineage>
</organism>
<dbReference type="GeneID" id="103524780"/>
<dbReference type="Proteomes" id="UP000079169">
    <property type="component" value="Unplaced"/>
</dbReference>
<comment type="subcellular location">
    <subcellularLocation>
        <location evidence="1">Mitochondrion outer membrane</location>
        <topology evidence="1">Single-pass membrane protein</topology>
    </subcellularLocation>
</comment>
<feature type="repeat" description="TPR" evidence="10">
    <location>
        <begin position="28"/>
        <end position="61"/>
    </location>
</feature>
<dbReference type="GO" id="GO:0030150">
    <property type="term" value="P:protein import into mitochondrial matrix"/>
    <property type="evidence" value="ECO:0007669"/>
    <property type="project" value="TreeGrafter"/>
</dbReference>
<dbReference type="InterPro" id="IPR019734">
    <property type="entry name" value="TPR_rpt"/>
</dbReference>
<evidence type="ECO:0000256" key="10">
    <source>
        <dbReference type="PROSITE-ProRule" id="PRU00339"/>
    </source>
</evidence>
<evidence type="ECO:0000259" key="11">
    <source>
        <dbReference type="Pfam" id="PF25063"/>
    </source>
</evidence>
<evidence type="ECO:0000256" key="5">
    <source>
        <dbReference type="ARBA" id="ARBA00022803"/>
    </source>
</evidence>
<dbReference type="GO" id="GO:0030943">
    <property type="term" value="F:mitochondrion targeting sequence binding"/>
    <property type="evidence" value="ECO:0007669"/>
    <property type="project" value="TreeGrafter"/>
</dbReference>
<feature type="domain" description="Tetratricopeptide repeat protein 21A/21B C-terminal ARM" evidence="11">
    <location>
        <begin position="5"/>
        <end position="107"/>
    </location>
</feature>
<evidence type="ECO:0000256" key="4">
    <source>
        <dbReference type="ARBA" id="ARBA00022787"/>
    </source>
</evidence>
<dbReference type="STRING" id="121845.A0A1S3DU56"/>
<evidence type="ECO:0000256" key="6">
    <source>
        <dbReference type="ARBA" id="ARBA00022989"/>
    </source>
</evidence>
<dbReference type="PANTHER" id="PTHR46208">
    <property type="entry name" value="MITOCHONDRIAL IMPORT RECEPTOR SUBUNIT TOM70"/>
    <property type="match status" value="1"/>
</dbReference>
<comment type="similarity">
    <text evidence="9">Belongs to the Tom70 family.</text>
</comment>
<keyword evidence="6" id="KW-1133">Transmembrane helix</keyword>
<dbReference type="KEGG" id="dci:103524780"/>
<keyword evidence="3" id="KW-0677">Repeat</keyword>
<dbReference type="PaxDb" id="121845-A0A1S3DU56"/>
<evidence type="ECO:0000256" key="8">
    <source>
        <dbReference type="ARBA" id="ARBA00023136"/>
    </source>
</evidence>
<evidence type="ECO:0000313" key="13">
    <source>
        <dbReference type="RefSeq" id="XP_008488035.1"/>
    </source>
</evidence>